<keyword evidence="2" id="KW-1185">Reference proteome</keyword>
<comment type="caution">
    <text evidence="1">The sequence shown here is derived from an EMBL/GenBank/DDBJ whole genome shotgun (WGS) entry which is preliminary data.</text>
</comment>
<name>A0A243W5Z0_9BACT</name>
<dbReference type="Proteomes" id="UP000194873">
    <property type="component" value="Unassembled WGS sequence"/>
</dbReference>
<dbReference type="OrthoDB" id="773377at2"/>
<accession>A0A243W5Z0</accession>
<proteinExistence type="predicted"/>
<sequence>MISKEDFDPRTKSFIPKDYLPQDKGILVKDALKLIEHSPFADKLCELLGIDSIKDDFINIPGATMLVNSVDTESKHYLKLDITSDYLDLGFNKSYDEKSIEIKFSNLKDVSFPNSTLEAHSELLEEGSITAAPVYSSKSALFARLHSLSNYANELFKNGHGSLVIKNLELLRDIFSKEDSRLVQKYRLLKDKEDKYFLRGIVSNKYVDYNIGVSVFIALISLHKNILGSKDSYIISLCEYSESHIRVFFEKVGFEKVGNTCQVKHMIQLSNDELKREALKFSGIASILYKSGSETREIYLAPREIDYEIASIHHSYKPKKAIEKLELANDIKGIEKKLYNDISFIENIKEPDQIRHLLQKRVNGDTNLKPFIVGDIAKTLDEEIRTIHQLFDIMYKLDIVISDIDSKEYLRYLLYNMLKEEKNRRDNIKSKK</sequence>
<dbReference type="EMBL" id="MTSE01000039">
    <property type="protein sequence ID" value="OUJ69073.1"/>
    <property type="molecule type" value="Genomic_DNA"/>
</dbReference>
<reference evidence="1 2" key="1">
    <citation type="submission" date="2017-01" db="EMBL/GenBank/DDBJ databases">
        <title>A new Hymenobacter.</title>
        <authorList>
            <person name="Liang Y."/>
            <person name="Feng F."/>
        </authorList>
    </citation>
    <scope>NUCLEOTIDE SEQUENCE [LARGE SCALE GENOMIC DNA]</scope>
    <source>
        <strain evidence="1">MIMBbqt21</strain>
    </source>
</reference>
<evidence type="ECO:0000313" key="2">
    <source>
        <dbReference type="Proteomes" id="UP000194873"/>
    </source>
</evidence>
<organism evidence="1 2">
    <name type="scientific">Hymenobacter crusticola</name>
    <dbReference type="NCBI Taxonomy" id="1770526"/>
    <lineage>
        <taxon>Bacteria</taxon>
        <taxon>Pseudomonadati</taxon>
        <taxon>Bacteroidota</taxon>
        <taxon>Cytophagia</taxon>
        <taxon>Cytophagales</taxon>
        <taxon>Hymenobacteraceae</taxon>
        <taxon>Hymenobacter</taxon>
    </lineage>
</organism>
<dbReference type="AlphaFoldDB" id="A0A243W5Z0"/>
<dbReference type="RefSeq" id="WP_086597234.1">
    <property type="nucleotide sequence ID" value="NZ_MTSE01000039.1"/>
</dbReference>
<evidence type="ECO:0000313" key="1">
    <source>
        <dbReference type="EMBL" id="OUJ69073.1"/>
    </source>
</evidence>
<gene>
    <name evidence="1" type="ORF">BXP70_27055</name>
</gene>
<protein>
    <submittedName>
        <fullName evidence="1">Uncharacterized protein</fullName>
    </submittedName>
</protein>